<evidence type="ECO:0000256" key="7">
    <source>
        <dbReference type="ARBA" id="ARBA00022605"/>
    </source>
</evidence>
<dbReference type="InterPro" id="IPR006855">
    <property type="entry name" value="Vertebrate-like_GNAT_dom"/>
</dbReference>
<evidence type="ECO:0000256" key="15">
    <source>
        <dbReference type="SAM" id="MobiDB-lite"/>
    </source>
</evidence>
<dbReference type="PANTHER" id="PTHR23342:SF4">
    <property type="entry name" value="AMINO-ACID ACETYLTRANSFERASE, MITOCHONDRIAL"/>
    <property type="match status" value="1"/>
</dbReference>
<evidence type="ECO:0000256" key="8">
    <source>
        <dbReference type="ARBA" id="ARBA00022679"/>
    </source>
</evidence>
<dbReference type="InterPro" id="IPR036393">
    <property type="entry name" value="AceGlu_kinase-like_sf"/>
</dbReference>
<evidence type="ECO:0000256" key="4">
    <source>
        <dbReference type="ARBA" id="ARBA00008694"/>
    </source>
</evidence>
<dbReference type="Gene3D" id="3.40.630.30">
    <property type="match status" value="1"/>
</dbReference>
<evidence type="ECO:0000256" key="13">
    <source>
        <dbReference type="ARBA" id="ARBA00033251"/>
    </source>
</evidence>
<evidence type="ECO:0000256" key="3">
    <source>
        <dbReference type="ARBA" id="ARBA00004925"/>
    </source>
</evidence>
<evidence type="ECO:0000256" key="1">
    <source>
        <dbReference type="ARBA" id="ARBA00002294"/>
    </source>
</evidence>
<comment type="caution">
    <text evidence="17">The sequence shown here is derived from an EMBL/GenBank/DDBJ whole genome shotgun (WGS) entry which is preliminary data.</text>
</comment>
<accession>A0A9W8HJS5</accession>
<dbReference type="GO" id="GO:0004042">
    <property type="term" value="F:L-glutamate N-acetyltransferase activity"/>
    <property type="evidence" value="ECO:0007669"/>
    <property type="project" value="TreeGrafter"/>
</dbReference>
<evidence type="ECO:0000256" key="5">
    <source>
        <dbReference type="ARBA" id="ARBA00012697"/>
    </source>
</evidence>
<dbReference type="Proteomes" id="UP001140217">
    <property type="component" value="Unassembled WGS sequence"/>
</dbReference>
<gene>
    <name evidence="17" type="primary">ARG2</name>
    <name evidence="17" type="ORF">H4R18_000423</name>
</gene>
<feature type="region of interest" description="Disordered" evidence="15">
    <location>
        <begin position="24"/>
        <end position="44"/>
    </location>
</feature>
<feature type="domain" description="N-acetyltransferase" evidence="16">
    <location>
        <begin position="426"/>
        <end position="589"/>
    </location>
</feature>
<dbReference type="GO" id="GO:0006592">
    <property type="term" value="P:ornithine biosynthetic process"/>
    <property type="evidence" value="ECO:0007669"/>
    <property type="project" value="TreeGrafter"/>
</dbReference>
<feature type="compositionally biased region" description="Pro residues" evidence="15">
    <location>
        <begin position="402"/>
        <end position="413"/>
    </location>
</feature>
<evidence type="ECO:0000313" key="17">
    <source>
        <dbReference type="EMBL" id="KAJ2785607.1"/>
    </source>
</evidence>
<organism evidence="17 18">
    <name type="scientific">Coemansia javaensis</name>
    <dbReference type="NCBI Taxonomy" id="2761396"/>
    <lineage>
        <taxon>Eukaryota</taxon>
        <taxon>Fungi</taxon>
        <taxon>Fungi incertae sedis</taxon>
        <taxon>Zoopagomycota</taxon>
        <taxon>Kickxellomycotina</taxon>
        <taxon>Kickxellomycetes</taxon>
        <taxon>Kickxellales</taxon>
        <taxon>Kickxellaceae</taxon>
        <taxon>Coemansia</taxon>
    </lineage>
</organism>
<comment type="similarity">
    <text evidence="4">Belongs to the acetyltransferase family.</text>
</comment>
<dbReference type="EC" id="2.3.1.1" evidence="5"/>
<evidence type="ECO:0000256" key="10">
    <source>
        <dbReference type="ARBA" id="ARBA00023128"/>
    </source>
</evidence>
<evidence type="ECO:0000256" key="6">
    <source>
        <dbReference type="ARBA" id="ARBA00018802"/>
    </source>
</evidence>
<reference evidence="17" key="1">
    <citation type="submission" date="2022-07" db="EMBL/GenBank/DDBJ databases">
        <title>Phylogenomic reconstructions and comparative analyses of Kickxellomycotina fungi.</title>
        <authorList>
            <person name="Reynolds N.K."/>
            <person name="Stajich J.E."/>
            <person name="Barry K."/>
            <person name="Grigoriev I.V."/>
            <person name="Crous P."/>
            <person name="Smith M.E."/>
        </authorList>
    </citation>
    <scope>NUCLEOTIDE SEQUENCE</scope>
    <source>
        <strain evidence="17">NBRC 105414</strain>
    </source>
</reference>
<evidence type="ECO:0000256" key="12">
    <source>
        <dbReference type="ARBA" id="ARBA00030346"/>
    </source>
</evidence>
<evidence type="ECO:0000256" key="2">
    <source>
        <dbReference type="ARBA" id="ARBA00004173"/>
    </source>
</evidence>
<dbReference type="AlphaFoldDB" id="A0A9W8HJS5"/>
<dbReference type="OrthoDB" id="5585968at2759"/>
<dbReference type="PROSITE" id="PS51731">
    <property type="entry name" value="GNAT_NAGS"/>
    <property type="match status" value="1"/>
</dbReference>
<keyword evidence="9" id="KW-0809">Transit peptide</keyword>
<evidence type="ECO:0000259" key="16">
    <source>
        <dbReference type="PROSITE" id="PS51731"/>
    </source>
</evidence>
<dbReference type="Gene3D" id="3.40.1160.10">
    <property type="entry name" value="Acetylglutamate kinase-like"/>
    <property type="match status" value="1"/>
</dbReference>
<keyword evidence="10" id="KW-0496">Mitochondrion</keyword>
<feature type="region of interest" description="Disordered" evidence="15">
    <location>
        <begin position="391"/>
        <end position="415"/>
    </location>
</feature>
<dbReference type="GO" id="GO:0006526">
    <property type="term" value="P:L-arginine biosynthetic process"/>
    <property type="evidence" value="ECO:0007669"/>
    <property type="project" value="TreeGrafter"/>
</dbReference>
<evidence type="ECO:0000256" key="11">
    <source>
        <dbReference type="ARBA" id="ARBA00023315"/>
    </source>
</evidence>
<comment type="subcellular location">
    <subcellularLocation>
        <location evidence="2">Mitochondrion</location>
    </subcellularLocation>
</comment>
<evidence type="ECO:0000256" key="9">
    <source>
        <dbReference type="ARBA" id="ARBA00022946"/>
    </source>
</evidence>
<comment type="function">
    <text evidence="1">N-acetylglutamate synthase involved in arginine biosynthesis.</text>
</comment>
<feature type="region of interest" description="Disordered" evidence="15">
    <location>
        <begin position="93"/>
        <end position="113"/>
    </location>
</feature>
<keyword evidence="7" id="KW-0028">Amino-acid biosynthesis</keyword>
<evidence type="ECO:0000313" key="18">
    <source>
        <dbReference type="Proteomes" id="UP001140217"/>
    </source>
</evidence>
<dbReference type="SUPFAM" id="SSF55729">
    <property type="entry name" value="Acyl-CoA N-acyltransferases (Nat)"/>
    <property type="match status" value="1"/>
</dbReference>
<protein>
    <recommendedName>
        <fullName evidence="6">Amino-acid acetyltransferase, mitochondrial</fullName>
        <ecNumber evidence="5">2.3.1.1</ecNumber>
    </recommendedName>
    <alternativeName>
        <fullName evidence="12">Glutamate N-acetyltransferase</fullName>
    </alternativeName>
    <alternativeName>
        <fullName evidence="13">N-acetylglutamate synthase</fullName>
    </alternativeName>
</protein>
<dbReference type="EMBL" id="JANBUL010000009">
    <property type="protein sequence ID" value="KAJ2785607.1"/>
    <property type="molecule type" value="Genomic_DNA"/>
</dbReference>
<comment type="catalytic activity">
    <reaction evidence="14">
        <text>L-glutamate + acetyl-CoA = N-acetyl-L-glutamate + CoA + H(+)</text>
        <dbReference type="Rhea" id="RHEA:24292"/>
        <dbReference type="ChEBI" id="CHEBI:15378"/>
        <dbReference type="ChEBI" id="CHEBI:29985"/>
        <dbReference type="ChEBI" id="CHEBI:44337"/>
        <dbReference type="ChEBI" id="CHEBI:57287"/>
        <dbReference type="ChEBI" id="CHEBI:57288"/>
        <dbReference type="EC" id="2.3.1.1"/>
    </reaction>
</comment>
<keyword evidence="8 17" id="KW-0808">Transferase</keyword>
<comment type="pathway">
    <text evidence="3">Amino-acid biosynthesis; L-arginine biosynthesis; N(2)-acetyl-L-ornithine from L-glutamate: step 1/4.</text>
</comment>
<keyword evidence="18" id="KW-1185">Reference proteome</keyword>
<name>A0A9W8HJS5_9FUNG</name>
<evidence type="ECO:0000256" key="14">
    <source>
        <dbReference type="ARBA" id="ARBA00048372"/>
    </source>
</evidence>
<proteinExistence type="inferred from homology"/>
<dbReference type="PANTHER" id="PTHR23342">
    <property type="entry name" value="N-ACETYLGLUTAMATE SYNTHASE"/>
    <property type="match status" value="1"/>
</dbReference>
<sequence>MSIRALGQRGRALGRQGRALGLRIGRAASSSASPKVPDDAAHRQRERDLILSVLSTVPSRREAQRFLKSVSASETMRSQREFEERQAQLAAAQGHAVPGEALRDAPSRARSDAEAVPRRLTAAVFVGGAQAERAGRLLAQIQRIGVAPVVMVAGGGAAAAAADYRDAIRSAHRLADAIEREGGRARPVNEGVFYNSPYARADLTVDPELIGAAVAQGQAPIITPLMADAALQVRVLETAPAAEALARGLALSSSTQHAMAGSGGAFSLLLARLILLGDADGLADGATFHRFVNLEEDHARVAQACAQPDALALMRTCLAILPPTAAGIVASVRSDPSLVLKGLISERPVATQHRSAAQRAAAASAAASAASAATAAAASAPSYRPLPNYPFVNVGPARTQPQPQPQPQPPVEAEPPTRFTLLRHGFRIQRHTRVDACDLPRLRGLLEQSFGRTLDGAYFDRLRGLEAAGGIEVIVAGDYQGAVIVTHEPVPGARPLAYLDKFAVLPAAQGTGMADILWAQLRRACPACMWRSRNDNGVNRWYFDRATGHFRAPPPESGTRWVFFWYHPPAAAPDPDEIRAGIRVAQAIPPSFA</sequence>
<keyword evidence="11 17" id="KW-0012">Acyltransferase</keyword>
<feature type="compositionally biased region" description="Basic and acidic residues" evidence="15">
    <location>
        <begin position="101"/>
        <end position="113"/>
    </location>
</feature>
<dbReference type="GO" id="GO:0005759">
    <property type="term" value="C:mitochondrial matrix"/>
    <property type="evidence" value="ECO:0007669"/>
    <property type="project" value="TreeGrafter"/>
</dbReference>
<dbReference type="Pfam" id="PF04768">
    <property type="entry name" value="NAT"/>
    <property type="match status" value="1"/>
</dbReference>
<dbReference type="InterPro" id="IPR016181">
    <property type="entry name" value="Acyl_CoA_acyltransferase"/>
</dbReference>